<protein>
    <recommendedName>
        <fullName evidence="7">Peptidase M12A domain-containing protein</fullName>
    </recommendedName>
</protein>
<keyword evidence="1 6" id="KW-0645">Protease</keyword>
<dbReference type="InterPro" id="IPR006026">
    <property type="entry name" value="Peptidase_Metallo"/>
</dbReference>
<dbReference type="Proteomes" id="UP000184731">
    <property type="component" value="Chromosome"/>
</dbReference>
<dbReference type="OrthoDB" id="733404at2"/>
<dbReference type="InterPro" id="IPR024079">
    <property type="entry name" value="MetalloPept_cat_dom_sf"/>
</dbReference>
<keyword evidence="4 6" id="KW-0862">Zinc</keyword>
<keyword evidence="2 6" id="KW-0479">Metal-binding</keyword>
<dbReference type="PANTHER" id="PTHR10127">
    <property type="entry name" value="DISCOIDIN, CUB, EGF, LAMININ , AND ZINC METALLOPROTEASE DOMAIN CONTAINING"/>
    <property type="match status" value="1"/>
</dbReference>
<comment type="cofactor">
    <cofactor evidence="6">
        <name>Zn(2+)</name>
        <dbReference type="ChEBI" id="CHEBI:29105"/>
    </cofactor>
    <text evidence="6">Binds 1 zinc ion per subunit.</text>
</comment>
<evidence type="ECO:0000256" key="5">
    <source>
        <dbReference type="ARBA" id="ARBA00023049"/>
    </source>
</evidence>
<evidence type="ECO:0000256" key="3">
    <source>
        <dbReference type="ARBA" id="ARBA00022801"/>
    </source>
</evidence>
<evidence type="ECO:0000256" key="6">
    <source>
        <dbReference type="PROSITE-ProRule" id="PRU01211"/>
    </source>
</evidence>
<dbReference type="PROSITE" id="PS51864">
    <property type="entry name" value="ASTACIN"/>
    <property type="match status" value="1"/>
</dbReference>
<dbReference type="EMBL" id="CP017834">
    <property type="protein sequence ID" value="APJ03721.1"/>
    <property type="molecule type" value="Genomic_DNA"/>
</dbReference>
<evidence type="ECO:0000313" key="9">
    <source>
        <dbReference type="Proteomes" id="UP000184731"/>
    </source>
</evidence>
<dbReference type="GO" id="GO:0004222">
    <property type="term" value="F:metalloendopeptidase activity"/>
    <property type="evidence" value="ECO:0007669"/>
    <property type="project" value="UniProtKB-UniRule"/>
</dbReference>
<organism evidence="8 9">
    <name type="scientific">Silvanigrella aquatica</name>
    <dbReference type="NCBI Taxonomy" id="1915309"/>
    <lineage>
        <taxon>Bacteria</taxon>
        <taxon>Pseudomonadati</taxon>
        <taxon>Bdellovibrionota</taxon>
        <taxon>Oligoflexia</taxon>
        <taxon>Silvanigrellales</taxon>
        <taxon>Silvanigrellaceae</taxon>
        <taxon>Silvanigrella</taxon>
    </lineage>
</organism>
<name>A0A1L4D0J6_9BACT</name>
<proteinExistence type="predicted"/>
<accession>A0A1L4D0J6</accession>
<dbReference type="SUPFAM" id="SSF55486">
    <property type="entry name" value="Metalloproteases ('zincins'), catalytic domain"/>
    <property type="match status" value="1"/>
</dbReference>
<dbReference type="KEGG" id="saqi:AXG55_07295"/>
<feature type="binding site" evidence="6">
    <location>
        <position position="174"/>
    </location>
    <ligand>
        <name>Zn(2+)</name>
        <dbReference type="ChEBI" id="CHEBI:29105"/>
        <note>catalytic</note>
    </ligand>
</feature>
<dbReference type="SMART" id="SM00235">
    <property type="entry name" value="ZnMc"/>
    <property type="match status" value="1"/>
</dbReference>
<dbReference type="PANTHER" id="PTHR10127:SF780">
    <property type="entry name" value="METALLOENDOPEPTIDASE"/>
    <property type="match status" value="1"/>
</dbReference>
<dbReference type="InterPro" id="IPR001506">
    <property type="entry name" value="Peptidase_M12A"/>
</dbReference>
<feature type="domain" description="Peptidase M12A" evidence="7">
    <location>
        <begin position="75"/>
        <end position="174"/>
    </location>
</feature>
<dbReference type="Pfam" id="PF01400">
    <property type="entry name" value="Astacin"/>
    <property type="match status" value="1"/>
</dbReference>
<comment type="caution">
    <text evidence="6">Lacks conserved residue(s) required for the propagation of feature annotation.</text>
</comment>
<feature type="binding site" evidence="6">
    <location>
        <position position="164"/>
    </location>
    <ligand>
        <name>Zn(2+)</name>
        <dbReference type="ChEBI" id="CHEBI:29105"/>
        <note>catalytic</note>
    </ligand>
</feature>
<dbReference type="STRING" id="1915309.AXG55_07295"/>
<gene>
    <name evidence="8" type="ORF">AXG55_07295</name>
</gene>
<dbReference type="RefSeq" id="WP_148697463.1">
    <property type="nucleotide sequence ID" value="NZ_CP017834.1"/>
</dbReference>
<dbReference type="Gene3D" id="3.40.390.10">
    <property type="entry name" value="Collagenase (Catalytic Domain)"/>
    <property type="match status" value="1"/>
</dbReference>
<feature type="binding site" evidence="6">
    <location>
        <position position="168"/>
    </location>
    <ligand>
        <name>Zn(2+)</name>
        <dbReference type="ChEBI" id="CHEBI:29105"/>
        <note>catalytic</note>
    </ligand>
</feature>
<dbReference type="GO" id="GO:0008270">
    <property type="term" value="F:zinc ion binding"/>
    <property type="evidence" value="ECO:0007669"/>
    <property type="project" value="UniProtKB-UniRule"/>
</dbReference>
<evidence type="ECO:0000256" key="4">
    <source>
        <dbReference type="ARBA" id="ARBA00022833"/>
    </source>
</evidence>
<keyword evidence="5 6" id="KW-0482">Metalloprotease</keyword>
<evidence type="ECO:0000256" key="1">
    <source>
        <dbReference type="ARBA" id="ARBA00022670"/>
    </source>
</evidence>
<keyword evidence="3 6" id="KW-0378">Hydrolase</keyword>
<evidence type="ECO:0000259" key="7">
    <source>
        <dbReference type="PROSITE" id="PS51864"/>
    </source>
</evidence>
<evidence type="ECO:0000313" key="8">
    <source>
        <dbReference type="EMBL" id="APJ03721.1"/>
    </source>
</evidence>
<reference evidence="8 9" key="1">
    <citation type="submission" date="2016-10" db="EMBL/GenBank/DDBJ databases">
        <title>Silvanigrella aquatica sp. nov., isolated from a freshwater lake located in the Black Forest, Germany, description of Silvanigrellaceae fam. nov., Silvanigrellales ord. nov., reclassification of the order Bdellovibrionales in the class Oligoflexia, reclassification of the families Bacteriovoracaceae and Halobacteriovoraceae in the new order Bacteriovoracales ord. nov., and reclassification of the family Pseudobacteriovoracaceae in the order Oligoflexiales.</title>
        <authorList>
            <person name="Hahn M.W."/>
            <person name="Schmidt J."/>
            <person name="Koll U."/>
            <person name="Rohde M."/>
            <person name="Verbag S."/>
            <person name="Pitt A."/>
            <person name="Nakai R."/>
            <person name="Naganuma T."/>
            <person name="Lang E."/>
        </authorList>
    </citation>
    <scope>NUCLEOTIDE SEQUENCE [LARGE SCALE GENOMIC DNA]</scope>
    <source>
        <strain evidence="8 9">MWH-Nonnen-W8red</strain>
    </source>
</reference>
<dbReference type="AlphaFoldDB" id="A0A1L4D0J6"/>
<dbReference type="GO" id="GO:0006508">
    <property type="term" value="P:proteolysis"/>
    <property type="evidence" value="ECO:0007669"/>
    <property type="project" value="UniProtKB-KW"/>
</dbReference>
<feature type="active site" evidence="6">
    <location>
        <position position="165"/>
    </location>
</feature>
<keyword evidence="9" id="KW-1185">Reference proteome</keyword>
<evidence type="ECO:0000256" key="2">
    <source>
        <dbReference type="ARBA" id="ARBA00022723"/>
    </source>
</evidence>
<sequence>MSYKDSLKKAIASGLLLTTFSIYPSINYQKYTLNQSINLGNNKKPLFENKVSDGYQLFEGDIISNYDKHNEDGTNSIKYWPSGKVNYSFQGRYFEDREILLIKSVMSEIEKQSPVKFVEISGNTSENYVNFVKRSSCYSALGSQRQGQEISLTNSCLNFGVIAHELLHTLGLSHNENLKDSIMSVNPSASEVHFSENSLEYKFVLGIADKEELRRIYKESSELNPFESLTETSPLVPFEVAGVKPQPEIVSPEPVTVVTPVTVKPELVVDPQPPVQPVEQTNWEKFKQWSKNAWGKFTVFAGKVAERVANFAERVGENVIYRVVDKLLSLF</sequence>